<keyword evidence="2" id="KW-1185">Reference proteome</keyword>
<sequence length="256" mass="27838">MNPDIAACAGIVQKGDPDRFLAIMSGPVALREKLFPLYAMNVEVARAPWVTQESMIAEMRLQWWRDALDEIATGGQVRRHEVVTPLASILSAEQAKALDELVLARRWDIYKDPFEDAAQFHAHLEKTSGLLLSVAWQLAGGSPEADVSAIGYADGLARWFQAIPALEASGRLPLVDGRAEAVASLATEALAGLAKARRLLGRVSSTEAAALRTTWLAEPVLRQVSLSPTCVADGTIHISDFRKKSSLLWKSLNASW</sequence>
<dbReference type="AlphaFoldDB" id="A0A1M5J5J2"/>
<protein>
    <submittedName>
        <fullName evidence="1">Squalene/phytoene synthase</fullName>
    </submittedName>
</protein>
<dbReference type="STRING" id="870908.SAMN04488044_0555"/>
<name>A0A1M5J5J2_9RHOB</name>
<dbReference type="InterPro" id="IPR002060">
    <property type="entry name" value="Squ/phyt_synthse"/>
</dbReference>
<organism evidence="1 2">
    <name type="scientific">Cognatishimia maritima</name>
    <dbReference type="NCBI Taxonomy" id="870908"/>
    <lineage>
        <taxon>Bacteria</taxon>
        <taxon>Pseudomonadati</taxon>
        <taxon>Pseudomonadota</taxon>
        <taxon>Alphaproteobacteria</taxon>
        <taxon>Rhodobacterales</taxon>
        <taxon>Paracoccaceae</taxon>
        <taxon>Cognatishimia</taxon>
    </lineage>
</organism>
<evidence type="ECO:0000313" key="2">
    <source>
        <dbReference type="Proteomes" id="UP000184211"/>
    </source>
</evidence>
<dbReference type="Pfam" id="PF00494">
    <property type="entry name" value="SQS_PSY"/>
    <property type="match status" value="1"/>
</dbReference>
<dbReference type="SUPFAM" id="SSF48576">
    <property type="entry name" value="Terpenoid synthases"/>
    <property type="match status" value="1"/>
</dbReference>
<dbReference type="InterPro" id="IPR008949">
    <property type="entry name" value="Isoprenoid_synthase_dom_sf"/>
</dbReference>
<dbReference type="Proteomes" id="UP000184211">
    <property type="component" value="Unassembled WGS sequence"/>
</dbReference>
<dbReference type="EMBL" id="FQWM01000001">
    <property type="protein sequence ID" value="SHG35878.1"/>
    <property type="molecule type" value="Genomic_DNA"/>
</dbReference>
<proteinExistence type="predicted"/>
<dbReference type="Gene3D" id="1.10.600.10">
    <property type="entry name" value="Farnesyl Diphosphate Synthase"/>
    <property type="match status" value="1"/>
</dbReference>
<accession>A0A1M5J5J2</accession>
<dbReference type="RefSeq" id="WP_341349533.1">
    <property type="nucleotide sequence ID" value="NZ_FQWM01000001.1"/>
</dbReference>
<gene>
    <name evidence="1" type="ORF">SAMN04488044_0555</name>
</gene>
<evidence type="ECO:0000313" key="1">
    <source>
        <dbReference type="EMBL" id="SHG35878.1"/>
    </source>
</evidence>
<reference evidence="2" key="1">
    <citation type="submission" date="2016-11" db="EMBL/GenBank/DDBJ databases">
        <authorList>
            <person name="Varghese N."/>
            <person name="Submissions S."/>
        </authorList>
    </citation>
    <scope>NUCLEOTIDE SEQUENCE [LARGE SCALE GENOMIC DNA]</scope>
    <source>
        <strain evidence="2">DSM 28223</strain>
    </source>
</reference>